<proteinExistence type="predicted"/>
<name>A0A1E5IIL6_ENDTX</name>
<dbReference type="EMBL" id="LNVX01000400">
    <property type="protein sequence ID" value="OEG70264.1"/>
    <property type="molecule type" value="Genomic_DNA"/>
</dbReference>
<gene>
    <name evidence="1" type="ORF">ATZ36_05280</name>
</gene>
<protein>
    <submittedName>
        <fullName evidence="1">Uncharacterized protein</fullName>
    </submittedName>
</protein>
<dbReference type="AlphaFoldDB" id="A0A1E5IIL6"/>
<accession>A0A1E5IIL6</accession>
<evidence type="ECO:0000313" key="2">
    <source>
        <dbReference type="Proteomes" id="UP000095237"/>
    </source>
</evidence>
<sequence>MDALEELSKFQTKFEIYDTDTTINTIRDAIIANYLGYDLLNIDKHGFDAKKGNKNKFLEVKQCSISSHSWGGTWNDTNEEKALAFSDERLFTVVGVWKGASDLQFMVHGQHHKLGQDLYKLVVHRKKGSRSTQSISIQKLIKDYKFNVICPPDKSKDFVYKLLINYRRILADILLKDEIREIQNI</sequence>
<keyword evidence="2" id="KW-1185">Reference proteome</keyword>
<comment type="caution">
    <text evidence="1">The sequence shown here is derived from an EMBL/GenBank/DDBJ whole genome shotgun (WGS) entry which is preliminary data.</text>
</comment>
<organism evidence="1 2">
    <name type="scientific">Endomicrobium trichonymphae</name>
    <dbReference type="NCBI Taxonomy" id="1408204"/>
    <lineage>
        <taxon>Bacteria</taxon>
        <taxon>Pseudomonadati</taxon>
        <taxon>Elusimicrobiota</taxon>
        <taxon>Endomicrobiia</taxon>
        <taxon>Endomicrobiales</taxon>
        <taxon>Endomicrobiaceae</taxon>
        <taxon>Candidatus Endomicrobiellum</taxon>
    </lineage>
</organism>
<dbReference type="Proteomes" id="UP000095237">
    <property type="component" value="Unassembled WGS sequence"/>
</dbReference>
<reference evidence="1 2" key="1">
    <citation type="submission" date="2015-11" db="EMBL/GenBank/DDBJ databases">
        <title>Evidence for parallel genomic evolution in an endosymbiosis of termite gut flagellates.</title>
        <authorList>
            <person name="Zheng H."/>
        </authorList>
    </citation>
    <scope>NUCLEOTIDE SEQUENCE [LARGE SCALE GENOMIC DNA]</scope>
    <source>
        <strain evidence="1 2">CET450</strain>
    </source>
</reference>
<evidence type="ECO:0000313" key="1">
    <source>
        <dbReference type="EMBL" id="OEG70264.1"/>
    </source>
</evidence>